<dbReference type="Pfam" id="PF08573">
    <property type="entry name" value="SAE2"/>
    <property type="match status" value="1"/>
</dbReference>
<dbReference type="GO" id="GO:0005634">
    <property type="term" value="C:nucleus"/>
    <property type="evidence" value="ECO:0007669"/>
    <property type="project" value="UniProtKB-SubCell"/>
</dbReference>
<dbReference type="InterPro" id="IPR033316">
    <property type="entry name" value="RBBP8-like"/>
</dbReference>
<dbReference type="GO" id="GO:0004519">
    <property type="term" value="F:endonuclease activity"/>
    <property type="evidence" value="ECO:0007669"/>
    <property type="project" value="UniProtKB-KW"/>
</dbReference>
<dbReference type="AlphaFoldDB" id="A0A151XD10"/>
<evidence type="ECO:0000256" key="4">
    <source>
        <dbReference type="SAM" id="MobiDB-lite"/>
    </source>
</evidence>
<dbReference type="OrthoDB" id="5801062at2759"/>
<accession>A0A151XD10</accession>
<dbReference type="EMBL" id="KQ982294">
    <property type="protein sequence ID" value="KYQ58261.1"/>
    <property type="molecule type" value="Genomic_DNA"/>
</dbReference>
<keyword evidence="6" id="KW-0378">Hydrolase</keyword>
<dbReference type="InterPro" id="IPR013882">
    <property type="entry name" value="Ctp1_C"/>
</dbReference>
<feature type="compositionally biased region" description="Polar residues" evidence="4">
    <location>
        <begin position="72"/>
        <end position="92"/>
    </location>
</feature>
<keyword evidence="6" id="KW-0540">Nuclease</keyword>
<evidence type="ECO:0000256" key="3">
    <source>
        <dbReference type="ARBA" id="ARBA00023242"/>
    </source>
</evidence>
<dbReference type="STRING" id="64791.A0A151XD10"/>
<name>A0A151XD10_9HYME</name>
<feature type="domain" description="DNA endonuclease activator Ctp1 C-terminal" evidence="5">
    <location>
        <begin position="483"/>
        <end position="518"/>
    </location>
</feature>
<dbReference type="KEGG" id="mzt:108731963"/>
<feature type="region of interest" description="Disordered" evidence="4">
    <location>
        <begin position="69"/>
        <end position="93"/>
    </location>
</feature>
<dbReference type="PANTHER" id="PTHR15107:SF0">
    <property type="entry name" value="DNA ENDONUCLEASE ACTIVATOR CTP1 C-TERMINAL DOMAIN-CONTAINING PROTEIN"/>
    <property type="match status" value="1"/>
</dbReference>
<evidence type="ECO:0000313" key="6">
    <source>
        <dbReference type="EMBL" id="KYQ58261.1"/>
    </source>
</evidence>
<proteinExistence type="predicted"/>
<evidence type="ECO:0000256" key="2">
    <source>
        <dbReference type="ARBA" id="ARBA00022763"/>
    </source>
</evidence>
<dbReference type="GO" id="GO:0010792">
    <property type="term" value="P:DNA double-strand break processing involved in repair via single-strand annealing"/>
    <property type="evidence" value="ECO:0007669"/>
    <property type="project" value="TreeGrafter"/>
</dbReference>
<dbReference type="Proteomes" id="UP000075809">
    <property type="component" value="Unassembled WGS sequence"/>
</dbReference>
<keyword evidence="7" id="KW-1185">Reference proteome</keyword>
<keyword evidence="2" id="KW-0227">DNA damage</keyword>
<evidence type="ECO:0000256" key="1">
    <source>
        <dbReference type="ARBA" id="ARBA00004123"/>
    </source>
</evidence>
<reference evidence="6 7" key="1">
    <citation type="submission" date="2015-09" db="EMBL/GenBank/DDBJ databases">
        <title>Trachymyrmex zeteki WGS genome.</title>
        <authorList>
            <person name="Nygaard S."/>
            <person name="Hu H."/>
            <person name="Boomsma J."/>
            <person name="Zhang G."/>
        </authorList>
    </citation>
    <scope>NUCLEOTIDE SEQUENCE [LARGE SCALE GENOMIC DNA]</scope>
    <source>
        <strain evidence="6">Tzet28-1</strain>
        <tissue evidence="6">Whole body</tissue>
    </source>
</reference>
<evidence type="ECO:0000313" key="7">
    <source>
        <dbReference type="Proteomes" id="UP000075809"/>
    </source>
</evidence>
<protein>
    <submittedName>
        <fullName evidence="6">DNA endonuclease RBBP8</fullName>
    </submittedName>
</protein>
<dbReference type="GO" id="GO:0003684">
    <property type="term" value="F:damaged DNA binding"/>
    <property type="evidence" value="ECO:0007669"/>
    <property type="project" value="TreeGrafter"/>
</dbReference>
<sequence length="525" mass="60645">MSVILQFNCLTQNETARKAMESYVEILQKAFEHYQNLWEDYIKLQEKYKQCNALHSSSQVTIDTKIKDEATSQHSQQSNNADVRESNSTPSRTPLLRLVTNSIDFNSDTEPSLSNTSEFLYKDTDENNRPESPVFSKICPKTGAKFAKKLRLPKILCSDSTSDMKTYHGEKVSSKYNHKLEISTTHHVETTFLPDGKRLKQSRLAFHPIKNNEIMVLASNVDKRKPASISHNVEQNFTEEISIENASITKKDATNNSIEISEDVIEVSPTQRNITSKVKRRLKFKRKNPTRHIMESSPSKNKYLKHRPGLSVIPEIINVDFGLCPSPKHTSTQMENDKPLTNTIVNTVNTLKDKVSTNYFSPIKMDNKTNVQIKKSIEAQKEDPLLILNLNNIKDFAYKDESFYQPVAAKKNDMDNLNDETRLDDSENKPPGKKMLLNKFNVFPKRKADVSEQLNMRCKADREKLNGLDCWECKKYYQNLSLSKEELKKRLNQCSRHRQKYERPNTPEGFWDPEFPETLSCTYRQ</sequence>
<gene>
    <name evidence="6" type="ORF">ALC60_02681</name>
</gene>
<comment type="subcellular location">
    <subcellularLocation>
        <location evidence="1">Nucleus</location>
    </subcellularLocation>
</comment>
<keyword evidence="6" id="KW-0255">Endonuclease</keyword>
<organism evidence="6 7">
    <name type="scientific">Mycetomoellerius zeteki</name>
    <dbReference type="NCBI Taxonomy" id="64791"/>
    <lineage>
        <taxon>Eukaryota</taxon>
        <taxon>Metazoa</taxon>
        <taxon>Ecdysozoa</taxon>
        <taxon>Arthropoda</taxon>
        <taxon>Hexapoda</taxon>
        <taxon>Insecta</taxon>
        <taxon>Pterygota</taxon>
        <taxon>Neoptera</taxon>
        <taxon>Endopterygota</taxon>
        <taxon>Hymenoptera</taxon>
        <taxon>Apocrita</taxon>
        <taxon>Aculeata</taxon>
        <taxon>Formicoidea</taxon>
        <taxon>Formicidae</taxon>
        <taxon>Myrmicinae</taxon>
        <taxon>Mycetomoellerius</taxon>
    </lineage>
</organism>
<keyword evidence="3" id="KW-0539">Nucleus</keyword>
<dbReference type="PANTHER" id="PTHR15107">
    <property type="entry name" value="RETINOBLASTOMA BINDING PROTEIN 8"/>
    <property type="match status" value="1"/>
</dbReference>
<evidence type="ECO:0000259" key="5">
    <source>
        <dbReference type="Pfam" id="PF08573"/>
    </source>
</evidence>